<dbReference type="EMBL" id="JACHDO010000001">
    <property type="protein sequence ID" value="MBB5491308.1"/>
    <property type="molecule type" value="Genomic_DNA"/>
</dbReference>
<keyword evidence="2" id="KW-1185">Reference proteome</keyword>
<accession>A0A840WMG6</accession>
<organism evidence="1 2">
    <name type="scientific">Nocardiopsis metallicus</name>
    <dbReference type="NCBI Taxonomy" id="179819"/>
    <lineage>
        <taxon>Bacteria</taxon>
        <taxon>Bacillati</taxon>
        <taxon>Actinomycetota</taxon>
        <taxon>Actinomycetes</taxon>
        <taxon>Streptosporangiales</taxon>
        <taxon>Nocardiopsidaceae</taxon>
        <taxon>Nocardiopsis</taxon>
    </lineage>
</organism>
<name>A0A840WMG6_9ACTN</name>
<gene>
    <name evidence="1" type="ORF">HNR07_002445</name>
</gene>
<dbReference type="Proteomes" id="UP000579647">
    <property type="component" value="Unassembled WGS sequence"/>
</dbReference>
<evidence type="ECO:0000313" key="1">
    <source>
        <dbReference type="EMBL" id="MBB5491308.1"/>
    </source>
</evidence>
<comment type="caution">
    <text evidence="1">The sequence shown here is derived from an EMBL/GenBank/DDBJ whole genome shotgun (WGS) entry which is preliminary data.</text>
</comment>
<dbReference type="AlphaFoldDB" id="A0A840WMG6"/>
<protein>
    <submittedName>
        <fullName evidence="1">Uncharacterized protein</fullName>
    </submittedName>
</protein>
<reference evidence="1 2" key="1">
    <citation type="submission" date="2020-08" db="EMBL/GenBank/DDBJ databases">
        <title>Sequencing the genomes of 1000 actinobacteria strains.</title>
        <authorList>
            <person name="Klenk H.-P."/>
        </authorList>
    </citation>
    <scope>NUCLEOTIDE SEQUENCE [LARGE SCALE GENOMIC DNA]</scope>
    <source>
        <strain evidence="1 2">DSM 44598</strain>
    </source>
</reference>
<proteinExistence type="predicted"/>
<dbReference type="RefSeq" id="WP_017611629.1">
    <property type="nucleotide sequence ID" value="NZ_BAAAKM010000077.1"/>
</dbReference>
<evidence type="ECO:0000313" key="2">
    <source>
        <dbReference type="Proteomes" id="UP000579647"/>
    </source>
</evidence>
<sequence length="182" mass="20176">MAIRIRLGDYERQTDDALGRDAIGYFPRMTETEAWEAGRGLWRLNLKVVSRERFAVIVGQDLVRAVAGITDVTAHMTGLGPKKALEGDLLGPGHPMYDRYINQPDPLANDSRNSIAYGDLPEEAQFRTRDCACGCDQSTTHDFVPGHELRAIQARVREHFGGSVLSFITWLDAELQSTNTGA</sequence>